<keyword evidence="2 5" id="KW-0689">Ribosomal protein</keyword>
<feature type="region of interest" description="Disordered" evidence="6">
    <location>
        <begin position="47"/>
        <end position="77"/>
    </location>
</feature>
<evidence type="ECO:0000313" key="7">
    <source>
        <dbReference type="EMBL" id="SHL00609.1"/>
    </source>
</evidence>
<dbReference type="STRING" id="28122.SAMN02745108_01971"/>
<evidence type="ECO:0000256" key="4">
    <source>
        <dbReference type="ARBA" id="ARBA00035244"/>
    </source>
</evidence>
<dbReference type="PANTHER" id="PTHR10746">
    <property type="entry name" value="50S RIBOSOMAL PROTEIN L4"/>
    <property type="match status" value="1"/>
</dbReference>
<comment type="subunit">
    <text evidence="5">Part of the 50S ribosomal subunit.</text>
</comment>
<dbReference type="Pfam" id="PF00573">
    <property type="entry name" value="Ribosomal_L4"/>
    <property type="match status" value="1"/>
</dbReference>
<evidence type="ECO:0000256" key="1">
    <source>
        <dbReference type="ARBA" id="ARBA00010528"/>
    </source>
</evidence>
<dbReference type="EMBL" id="FRAW01000028">
    <property type="protein sequence ID" value="SHL00609.1"/>
    <property type="molecule type" value="Genomic_DNA"/>
</dbReference>
<dbReference type="NCBIfam" id="TIGR03953">
    <property type="entry name" value="rplD_bact"/>
    <property type="match status" value="1"/>
</dbReference>
<evidence type="ECO:0000256" key="6">
    <source>
        <dbReference type="SAM" id="MobiDB-lite"/>
    </source>
</evidence>
<dbReference type="PANTHER" id="PTHR10746:SF6">
    <property type="entry name" value="LARGE RIBOSOMAL SUBUNIT PROTEIN UL4M"/>
    <property type="match status" value="1"/>
</dbReference>
<reference evidence="7" key="2">
    <citation type="submission" date="2016-11" db="EMBL/GenBank/DDBJ databases">
        <authorList>
            <person name="Jaros S."/>
            <person name="Januszkiewicz K."/>
            <person name="Wedrychowicz H."/>
        </authorList>
    </citation>
    <scope>NUCLEOTIDE SEQUENCE [LARGE SCALE GENOMIC DNA]</scope>
    <source>
        <strain evidence="7">UWOS</strain>
    </source>
</reference>
<dbReference type="InterPro" id="IPR002136">
    <property type="entry name" value="Ribosomal_uL4"/>
</dbReference>
<keyword evidence="9" id="KW-1185">Reference proteome</keyword>
<feature type="compositionally biased region" description="Polar residues" evidence="6">
    <location>
        <begin position="47"/>
        <end position="60"/>
    </location>
</feature>
<evidence type="ECO:0000313" key="8">
    <source>
        <dbReference type="EMBL" id="SJZ91962.1"/>
    </source>
</evidence>
<dbReference type="InterPro" id="IPR023574">
    <property type="entry name" value="Ribosomal_uL4_dom_sf"/>
</dbReference>
<dbReference type="InterPro" id="IPR013005">
    <property type="entry name" value="Ribosomal_uL4-like"/>
</dbReference>
<dbReference type="GO" id="GO:0003735">
    <property type="term" value="F:structural constituent of ribosome"/>
    <property type="evidence" value="ECO:0007669"/>
    <property type="project" value="InterPro"/>
</dbReference>
<accession>A0A1M6X426</accession>
<dbReference type="GO" id="GO:0005840">
    <property type="term" value="C:ribosome"/>
    <property type="evidence" value="ECO:0007669"/>
    <property type="project" value="UniProtKB-KW"/>
</dbReference>
<reference evidence="9" key="1">
    <citation type="submission" date="2016-11" db="EMBL/GenBank/DDBJ databases">
        <authorList>
            <person name="Varghese N."/>
            <person name="Submissions S."/>
        </authorList>
    </citation>
    <scope>NUCLEOTIDE SEQUENCE [LARGE SCALE GENOMIC DNA]</scope>
    <source>
        <strain evidence="9">UWOS</strain>
    </source>
</reference>
<dbReference type="AlphaFoldDB" id="A0A1M6X426"/>
<evidence type="ECO:0000313" key="9">
    <source>
        <dbReference type="Proteomes" id="UP000184275"/>
    </source>
</evidence>
<comment type="similarity">
    <text evidence="1 5">Belongs to the universal ribosomal protein uL4 family.</text>
</comment>
<accession>A0A1T4PKC0</accession>
<dbReference type="GO" id="GO:0019843">
    <property type="term" value="F:rRNA binding"/>
    <property type="evidence" value="ECO:0007669"/>
    <property type="project" value="UniProtKB-UniRule"/>
</dbReference>
<dbReference type="Gene3D" id="3.40.1370.10">
    <property type="match status" value="1"/>
</dbReference>
<dbReference type="GO" id="GO:1990904">
    <property type="term" value="C:ribonucleoprotein complex"/>
    <property type="evidence" value="ECO:0007669"/>
    <property type="project" value="UniProtKB-KW"/>
</dbReference>
<keyword evidence="5" id="KW-0694">RNA-binding</keyword>
<dbReference type="Proteomes" id="UP000190449">
    <property type="component" value="Unassembled WGS sequence"/>
</dbReference>
<evidence type="ECO:0000256" key="3">
    <source>
        <dbReference type="ARBA" id="ARBA00023274"/>
    </source>
</evidence>
<name>A0A1M6X426_9BACT</name>
<protein>
    <recommendedName>
        <fullName evidence="4 5">Large ribosomal subunit protein uL4</fullName>
    </recommendedName>
</protein>
<reference evidence="8 10" key="3">
    <citation type="submission" date="2017-02" db="EMBL/GenBank/DDBJ databases">
        <authorList>
            <person name="Peterson S.W."/>
        </authorList>
    </citation>
    <scope>NUCLEOTIDE SEQUENCE [LARGE SCALE GENOMIC DNA]</scope>
    <source>
        <strain evidence="8 10">ATCC 43854</strain>
    </source>
</reference>
<evidence type="ECO:0000313" key="10">
    <source>
        <dbReference type="Proteomes" id="UP000190449"/>
    </source>
</evidence>
<dbReference type="EMBL" id="FUWU01000035">
    <property type="protein sequence ID" value="SJZ91962.1"/>
    <property type="molecule type" value="Genomic_DNA"/>
</dbReference>
<dbReference type="GO" id="GO:0006412">
    <property type="term" value="P:translation"/>
    <property type="evidence" value="ECO:0007669"/>
    <property type="project" value="UniProtKB-UniRule"/>
</dbReference>
<evidence type="ECO:0000256" key="5">
    <source>
        <dbReference type="HAMAP-Rule" id="MF_01328"/>
    </source>
</evidence>
<organism evidence="7 9">
    <name type="scientific">Fibrobacter intestinalis</name>
    <dbReference type="NCBI Taxonomy" id="28122"/>
    <lineage>
        <taxon>Bacteria</taxon>
        <taxon>Pseudomonadati</taxon>
        <taxon>Fibrobacterota</taxon>
        <taxon>Fibrobacteria</taxon>
        <taxon>Fibrobacterales</taxon>
        <taxon>Fibrobacteraceae</taxon>
        <taxon>Fibrobacter</taxon>
    </lineage>
</organism>
<dbReference type="RefSeq" id="WP_073305521.1">
    <property type="nucleotide sequence ID" value="NZ_FRAW01000028.1"/>
</dbReference>
<sequence length="207" mass="22743">MAKAKLYAASGEFKNEIDLPAVFDTEVNKVCIYLHIKAILNNLRQGTAQTKTRSQVSGGTTKPWKQKGTGRARAGQNTSAVWVRGNKAHGPKSHDYFEKVNKKVKRLAFHSALSDKAQEGKVLVFESLSFDAPKTKDFLSVVKKAGLEQRNALFLVGSNDKNLRLSSANVPWVRTARVQDVNTYDLVRANNIAISQDALGELTGGSR</sequence>
<keyword evidence="5" id="KW-0699">rRNA-binding</keyword>
<proteinExistence type="inferred from homology"/>
<comment type="function">
    <text evidence="5">Forms part of the polypeptide exit tunnel.</text>
</comment>
<dbReference type="HAMAP" id="MF_01328_B">
    <property type="entry name" value="Ribosomal_uL4_B"/>
    <property type="match status" value="1"/>
</dbReference>
<dbReference type="Proteomes" id="UP000184275">
    <property type="component" value="Unassembled WGS sequence"/>
</dbReference>
<evidence type="ECO:0000256" key="2">
    <source>
        <dbReference type="ARBA" id="ARBA00022980"/>
    </source>
</evidence>
<dbReference type="SUPFAM" id="SSF52166">
    <property type="entry name" value="Ribosomal protein L4"/>
    <property type="match status" value="1"/>
</dbReference>
<keyword evidence="3 5" id="KW-0687">Ribonucleoprotein</keyword>
<gene>
    <name evidence="5" type="primary">rplD</name>
    <name evidence="8" type="ORF">SAMN02745108_01971</name>
    <name evidence="7" type="ORF">SAMN05720469_12852</name>
</gene>
<comment type="function">
    <text evidence="5">One of the primary rRNA binding proteins, this protein initially binds near the 5'-end of the 23S rRNA. It is important during the early stages of 50S assembly. It makes multiple contacts with different domains of the 23S rRNA in the assembled 50S subunit and ribosome.</text>
</comment>